<dbReference type="CDD" id="cd02786">
    <property type="entry name" value="MopB_CT_3"/>
    <property type="match status" value="1"/>
</dbReference>
<feature type="domain" description="4Fe-4S Mo/W bis-MGD-type" evidence="8">
    <location>
        <begin position="6"/>
        <end position="63"/>
    </location>
</feature>
<dbReference type="Gene3D" id="2.20.25.90">
    <property type="entry name" value="ADC-like domains"/>
    <property type="match status" value="1"/>
</dbReference>
<dbReference type="Pfam" id="PF01568">
    <property type="entry name" value="Molydop_binding"/>
    <property type="match status" value="1"/>
</dbReference>
<reference evidence="9 10" key="1">
    <citation type="submission" date="2018-10" db="EMBL/GenBank/DDBJ databases">
        <title>Genome Sequence of Cohnella sp.</title>
        <authorList>
            <person name="Srinivasan S."/>
            <person name="Kim M.K."/>
        </authorList>
    </citation>
    <scope>NUCLEOTIDE SEQUENCE [LARGE SCALE GENOMIC DNA]</scope>
    <source>
        <strain evidence="9 10">18JY8-7</strain>
    </source>
</reference>
<keyword evidence="3" id="KW-0500">Molybdenum</keyword>
<dbReference type="InterPro" id="IPR006655">
    <property type="entry name" value="Mopterin_OxRdtase_prok_CS"/>
</dbReference>
<dbReference type="InterPro" id="IPR006656">
    <property type="entry name" value="Mopterin_OxRdtase"/>
</dbReference>
<dbReference type="Gene3D" id="2.40.40.20">
    <property type="match status" value="1"/>
</dbReference>
<dbReference type="Gene3D" id="3.40.228.10">
    <property type="entry name" value="Dimethylsulfoxide Reductase, domain 2"/>
    <property type="match status" value="1"/>
</dbReference>
<dbReference type="AlphaFoldDB" id="A0A3G3K3D2"/>
<name>A0A3G3K3D2_9BACL</name>
<dbReference type="PROSITE" id="PS00490">
    <property type="entry name" value="MOLYBDOPTERIN_PROK_2"/>
    <property type="match status" value="1"/>
</dbReference>
<dbReference type="SUPFAM" id="SSF53706">
    <property type="entry name" value="Formate dehydrogenase/DMSO reductase, domains 1-3"/>
    <property type="match status" value="1"/>
</dbReference>
<keyword evidence="10" id="KW-1185">Reference proteome</keyword>
<gene>
    <name evidence="9" type="ORF">EAV92_22175</name>
</gene>
<dbReference type="GO" id="GO:0016491">
    <property type="term" value="F:oxidoreductase activity"/>
    <property type="evidence" value="ECO:0007669"/>
    <property type="project" value="UniProtKB-KW"/>
</dbReference>
<dbReference type="Pfam" id="PF00384">
    <property type="entry name" value="Molybdopterin"/>
    <property type="match status" value="1"/>
</dbReference>
<comment type="similarity">
    <text evidence="2">Belongs to the prokaryotic molybdopterin-containing oxidoreductase family.</text>
</comment>
<dbReference type="PANTHER" id="PTHR43742:SF6">
    <property type="entry name" value="OXIDOREDUCTASE YYAE-RELATED"/>
    <property type="match status" value="1"/>
</dbReference>
<dbReference type="InterPro" id="IPR006963">
    <property type="entry name" value="Mopterin_OxRdtase_4Fe-4S_dom"/>
</dbReference>
<evidence type="ECO:0000313" key="9">
    <source>
        <dbReference type="EMBL" id="AYQ75024.1"/>
    </source>
</evidence>
<evidence type="ECO:0000313" key="10">
    <source>
        <dbReference type="Proteomes" id="UP000269097"/>
    </source>
</evidence>
<dbReference type="InterPro" id="IPR006657">
    <property type="entry name" value="MoPterin_dinucl-bd_dom"/>
</dbReference>
<evidence type="ECO:0000256" key="5">
    <source>
        <dbReference type="ARBA" id="ARBA00023002"/>
    </source>
</evidence>
<keyword evidence="7" id="KW-0411">Iron-sulfur</keyword>
<dbReference type="GO" id="GO:0043546">
    <property type="term" value="F:molybdopterin cofactor binding"/>
    <property type="evidence" value="ECO:0007669"/>
    <property type="project" value="InterPro"/>
</dbReference>
<dbReference type="Proteomes" id="UP000269097">
    <property type="component" value="Chromosome"/>
</dbReference>
<dbReference type="EMBL" id="CP033433">
    <property type="protein sequence ID" value="AYQ75024.1"/>
    <property type="molecule type" value="Genomic_DNA"/>
</dbReference>
<evidence type="ECO:0000256" key="4">
    <source>
        <dbReference type="ARBA" id="ARBA00022723"/>
    </source>
</evidence>
<organism evidence="9 10">
    <name type="scientific">Cohnella candidum</name>
    <dbReference type="NCBI Taxonomy" id="2674991"/>
    <lineage>
        <taxon>Bacteria</taxon>
        <taxon>Bacillati</taxon>
        <taxon>Bacillota</taxon>
        <taxon>Bacilli</taxon>
        <taxon>Bacillales</taxon>
        <taxon>Paenibacillaceae</taxon>
        <taxon>Cohnella</taxon>
    </lineage>
</organism>
<dbReference type="InterPro" id="IPR037920">
    <property type="entry name" value="YoaE_C"/>
</dbReference>
<proteinExistence type="inferred from homology"/>
<keyword evidence="4" id="KW-0479">Metal-binding</keyword>
<dbReference type="PANTHER" id="PTHR43742">
    <property type="entry name" value="TRIMETHYLAMINE-N-OXIDE REDUCTASE"/>
    <property type="match status" value="1"/>
</dbReference>
<evidence type="ECO:0000256" key="7">
    <source>
        <dbReference type="ARBA" id="ARBA00023014"/>
    </source>
</evidence>
<dbReference type="PROSITE" id="PS51669">
    <property type="entry name" value="4FE4S_MOW_BIS_MGD"/>
    <property type="match status" value="1"/>
</dbReference>
<dbReference type="GO" id="GO:0051536">
    <property type="term" value="F:iron-sulfur cluster binding"/>
    <property type="evidence" value="ECO:0007669"/>
    <property type="project" value="UniProtKB-KW"/>
</dbReference>
<dbReference type="InterPro" id="IPR050612">
    <property type="entry name" value="Prok_Mopterin_Oxidored"/>
</dbReference>
<comment type="cofactor">
    <cofactor evidence="1">
        <name>Mo-bis(molybdopterin guanine dinucleotide)</name>
        <dbReference type="ChEBI" id="CHEBI:60539"/>
    </cofactor>
</comment>
<keyword evidence="5" id="KW-0560">Oxidoreductase</keyword>
<dbReference type="KEGG" id="coh:EAV92_22175"/>
<evidence type="ECO:0000256" key="6">
    <source>
        <dbReference type="ARBA" id="ARBA00023004"/>
    </source>
</evidence>
<dbReference type="InterPro" id="IPR009010">
    <property type="entry name" value="Asp_de-COase-like_dom_sf"/>
</dbReference>
<keyword evidence="6" id="KW-0408">Iron</keyword>
<evidence type="ECO:0000256" key="3">
    <source>
        <dbReference type="ARBA" id="ARBA00022505"/>
    </source>
</evidence>
<dbReference type="Gene3D" id="3.40.50.740">
    <property type="match status" value="1"/>
</dbReference>
<dbReference type="Gene3D" id="3.30.2070.10">
    <property type="entry name" value="Formate dehydrogenase/DMSO reductase"/>
    <property type="match status" value="1"/>
</dbReference>
<dbReference type="SMART" id="SM00926">
    <property type="entry name" value="Molybdop_Fe4S4"/>
    <property type="match status" value="1"/>
</dbReference>
<accession>A0A3G3K3D2</accession>
<dbReference type="SUPFAM" id="SSF50692">
    <property type="entry name" value="ADC-like"/>
    <property type="match status" value="1"/>
</dbReference>
<evidence type="ECO:0000259" key="8">
    <source>
        <dbReference type="PROSITE" id="PS51669"/>
    </source>
</evidence>
<sequence length="686" mass="75698">MPETALKYARSVCPLDCPDACSLKVTLDGDKIVAVDGNPDHPVTKGAICNKVRNMPGRVHHPDRLMYPLRRIAPKGVGGPEAFERITWDEAYEEIVGRMERTISDYGPQAIMPYSFYGNMGILNAEGMDRRFFHRLGATRLDRTICSVAGGVGFNYTMGAGAGIDPEETIHSKLIIVWGANLVSTNMHQVVYATEARKRGAKIIHIDVHRNRTSVWADEFIGLRPGTDSALALGMMNVLIREGLTDAKFLAEHTVGFDELAAEAALYTPERVEEITGVPADTVIRLARDYGTVSPAYIRIGNGLQHHDNGGMAVRTIACLPALTGQWAVKGGGAIKSNSHYTAVNAERLERPDLLADKTTRIVNMNQLGEALELQDPPIKFLLVYSSNPAVVTPDSNRVRKGLMREDLFTVVHDLFLTDTCQYADLVLPATSHFENMDLFASYWHLYMQLHEPIVAPMGECKSNFTLFKELGLRLGFEAEAFDITEEQMIREALDYPENPYIEGMTFEALRENGWMKAKLNGLSLFNERVPTPSGKIELVSERMKLAGLPAVPSYAPVSEGEEDLPFVLVAGPNHNFLNSTFANQESLKKLEKRPTLHMHRDDAATLGLVSGERVRVRNGRGEVVITLDAAENVLPGVVVTQGLWWEDGYEGRQSINSLTSQRLADMGGGATFFSSRVEVLKAAAE</sequence>
<dbReference type="RefSeq" id="WP_123043104.1">
    <property type="nucleotide sequence ID" value="NZ_CP033433.1"/>
</dbReference>
<dbReference type="Pfam" id="PF04879">
    <property type="entry name" value="Molybdop_Fe4S4"/>
    <property type="match status" value="1"/>
</dbReference>
<evidence type="ECO:0000256" key="1">
    <source>
        <dbReference type="ARBA" id="ARBA00001942"/>
    </source>
</evidence>
<evidence type="ECO:0000256" key="2">
    <source>
        <dbReference type="ARBA" id="ARBA00010312"/>
    </source>
</evidence>
<dbReference type="GO" id="GO:0046872">
    <property type="term" value="F:metal ion binding"/>
    <property type="evidence" value="ECO:0007669"/>
    <property type="project" value="UniProtKB-KW"/>
</dbReference>
<protein>
    <submittedName>
        <fullName evidence="9">Molybdopterin oxidoreductase family protein</fullName>
    </submittedName>
</protein>
<dbReference type="CDD" id="cd02766">
    <property type="entry name" value="MopB_3"/>
    <property type="match status" value="1"/>
</dbReference>